<evidence type="ECO:0000313" key="4">
    <source>
        <dbReference type="EMBL" id="SPC98528.1"/>
    </source>
</evidence>
<dbReference type="InterPro" id="IPR015422">
    <property type="entry name" value="PyrdxlP-dep_Trfase_small"/>
</dbReference>
<evidence type="ECO:0000256" key="1">
    <source>
        <dbReference type="ARBA" id="ARBA00001579"/>
    </source>
</evidence>
<feature type="region of interest" description="Disordered" evidence="3">
    <location>
        <begin position="1"/>
        <end position="71"/>
    </location>
</feature>
<evidence type="ECO:0000256" key="2">
    <source>
        <dbReference type="ARBA" id="ARBA00001933"/>
    </source>
</evidence>
<gene>
    <name evidence="4" type="ORF">FSB_LOCUS26410</name>
</gene>
<comment type="catalytic activity">
    <reaction evidence="1">
        <text>(S)-4-amino-5-oxopentanoate = 5-aminolevulinate</text>
        <dbReference type="Rhea" id="RHEA:14265"/>
        <dbReference type="ChEBI" id="CHEBI:57501"/>
        <dbReference type="ChEBI" id="CHEBI:356416"/>
        <dbReference type="EC" id="5.4.3.8"/>
    </reaction>
</comment>
<feature type="compositionally biased region" description="Acidic residues" evidence="3">
    <location>
        <begin position="62"/>
        <end position="71"/>
    </location>
</feature>
<evidence type="ECO:0008006" key="5">
    <source>
        <dbReference type="Google" id="ProtNLM"/>
    </source>
</evidence>
<reference evidence="4" key="1">
    <citation type="submission" date="2018-02" db="EMBL/GenBank/DDBJ databases">
        <authorList>
            <person name="Cohen D.B."/>
            <person name="Kent A.D."/>
        </authorList>
    </citation>
    <scope>NUCLEOTIDE SEQUENCE</scope>
</reference>
<proteinExistence type="predicted"/>
<sequence length="271" mass="29673">MESPNSSKSTAQPPVPAISKSRTSLTTCSTYLSASADVEDGSEGSTQRQGLLKPNPKKKEEVEIEGLDELEPEEVVDLEEIDELQELRVVSKDSDSDGSARFDDEESRIVEPKFRMSLAELLDESKVVPVSVYGDLEVEITRIQLDSSFLKRRSSSSKTTSRCCVKMAVSLDEKKKNYTLQKSVEAFAAAKDLMPGGVNSLVRAFKSVGGQPIIMDSVKGSRMWDIDGNEYIDYVGSWGPAIIGHADDDSLDTVKYGSRDSRVSSATEVQD</sequence>
<feature type="compositionally biased region" description="Polar residues" evidence="3">
    <location>
        <begin position="20"/>
        <end position="33"/>
    </location>
</feature>
<dbReference type="SUPFAM" id="SSF53383">
    <property type="entry name" value="PLP-dependent transferases"/>
    <property type="match status" value="1"/>
</dbReference>
<feature type="compositionally biased region" description="Polar residues" evidence="3">
    <location>
        <begin position="1"/>
        <end position="12"/>
    </location>
</feature>
<evidence type="ECO:0000256" key="3">
    <source>
        <dbReference type="SAM" id="MobiDB-lite"/>
    </source>
</evidence>
<comment type="cofactor">
    <cofactor evidence="2">
        <name>pyridoxal 5'-phosphate</name>
        <dbReference type="ChEBI" id="CHEBI:597326"/>
    </cofactor>
</comment>
<dbReference type="EMBL" id="OIVN01001879">
    <property type="protein sequence ID" value="SPC98528.1"/>
    <property type="molecule type" value="Genomic_DNA"/>
</dbReference>
<dbReference type="PANTHER" id="PTHR43713:SF3">
    <property type="entry name" value="GLUTAMATE-1-SEMIALDEHYDE 2,1-AMINOMUTASE 1, CHLOROPLASTIC-RELATED"/>
    <property type="match status" value="1"/>
</dbReference>
<dbReference type="PANTHER" id="PTHR43713">
    <property type="entry name" value="GLUTAMATE-1-SEMIALDEHYDE 2,1-AMINOMUTASE"/>
    <property type="match status" value="1"/>
</dbReference>
<protein>
    <recommendedName>
        <fullName evidence="5">Glutamate-1-semialdehyde 2,1-aminomutase</fullName>
    </recommendedName>
</protein>
<dbReference type="Gene3D" id="3.90.1150.10">
    <property type="entry name" value="Aspartate Aminotransferase, domain 1"/>
    <property type="match status" value="1"/>
</dbReference>
<dbReference type="GO" id="GO:0009507">
    <property type="term" value="C:chloroplast"/>
    <property type="evidence" value="ECO:0007669"/>
    <property type="project" value="TreeGrafter"/>
</dbReference>
<accession>A0A2N9GGF0</accession>
<dbReference type="AlphaFoldDB" id="A0A2N9GGF0"/>
<name>A0A2N9GGF0_FAGSY</name>
<organism evidence="4">
    <name type="scientific">Fagus sylvatica</name>
    <name type="common">Beechnut</name>
    <dbReference type="NCBI Taxonomy" id="28930"/>
    <lineage>
        <taxon>Eukaryota</taxon>
        <taxon>Viridiplantae</taxon>
        <taxon>Streptophyta</taxon>
        <taxon>Embryophyta</taxon>
        <taxon>Tracheophyta</taxon>
        <taxon>Spermatophyta</taxon>
        <taxon>Magnoliopsida</taxon>
        <taxon>eudicotyledons</taxon>
        <taxon>Gunneridae</taxon>
        <taxon>Pentapetalae</taxon>
        <taxon>rosids</taxon>
        <taxon>fabids</taxon>
        <taxon>Fagales</taxon>
        <taxon>Fagaceae</taxon>
        <taxon>Fagus</taxon>
    </lineage>
</organism>
<dbReference type="InterPro" id="IPR015424">
    <property type="entry name" value="PyrdxlP-dep_Trfase"/>
</dbReference>
<dbReference type="GO" id="GO:0042286">
    <property type="term" value="F:glutamate-1-semialdehyde 2,1-aminomutase activity"/>
    <property type="evidence" value="ECO:0007669"/>
    <property type="project" value="UniProtKB-EC"/>
</dbReference>